<name>A0A2W5L403_SPHMC</name>
<dbReference type="InterPro" id="IPR037049">
    <property type="entry name" value="DUF1214_C_sf"/>
</dbReference>
<dbReference type="EMBL" id="QFPJ01000009">
    <property type="protein sequence ID" value="PZQ23119.1"/>
    <property type="molecule type" value="Genomic_DNA"/>
</dbReference>
<dbReference type="SUPFAM" id="SSF160935">
    <property type="entry name" value="VPA0735-like"/>
    <property type="match status" value="1"/>
</dbReference>
<feature type="domain" description="DUF1214" evidence="1">
    <location>
        <begin position="81"/>
        <end position="181"/>
    </location>
</feature>
<protein>
    <recommendedName>
        <fullName evidence="1">DUF1214 domain-containing protein</fullName>
    </recommendedName>
</protein>
<comment type="caution">
    <text evidence="2">The sequence shown here is derived from an EMBL/GenBank/DDBJ whole genome shotgun (WGS) entry which is preliminary data.</text>
</comment>
<sequence>MTNWVRGEGAMRSWQRYAIAVAGGLAAGLGAAWALTNGGLGDGAIRNGPWTTSLGYGTRATDPLTRAMVARSGLLALPARETIYWMAKTDAGGAPLDGNCRYSLSGGALDARWWSVTLYDAKGYLVANPADIWSVNGANAPLDDRGIWRVIISPDKPADGQWLPGTKGQPFHLTLRMYNPGAAFRASPSSAALPRIVKEGC</sequence>
<dbReference type="InterPro" id="IPR012038">
    <property type="entry name" value="UCP009471"/>
</dbReference>
<dbReference type="Pfam" id="PF06742">
    <property type="entry name" value="DUF1214"/>
    <property type="match status" value="1"/>
</dbReference>
<accession>A0A2W5L403</accession>
<dbReference type="PIRSF" id="PIRSF009471">
    <property type="entry name" value="UCP009471"/>
    <property type="match status" value="1"/>
</dbReference>
<dbReference type="PANTHER" id="PTHR36509">
    <property type="entry name" value="BLL3101 PROTEIN"/>
    <property type="match status" value="1"/>
</dbReference>
<proteinExistence type="predicted"/>
<dbReference type="PANTHER" id="PTHR36509:SF2">
    <property type="entry name" value="BLL3101 PROTEIN"/>
    <property type="match status" value="1"/>
</dbReference>
<dbReference type="InterPro" id="IPR010621">
    <property type="entry name" value="DUF1214"/>
</dbReference>
<dbReference type="AlphaFoldDB" id="A0A2W5L403"/>
<dbReference type="Proteomes" id="UP000248597">
    <property type="component" value="Unassembled WGS sequence"/>
</dbReference>
<evidence type="ECO:0000259" key="1">
    <source>
        <dbReference type="Pfam" id="PF06742"/>
    </source>
</evidence>
<reference evidence="2 3" key="1">
    <citation type="submission" date="2017-08" db="EMBL/GenBank/DDBJ databases">
        <title>Infants hospitalized years apart are colonized by the same room-sourced microbial strains.</title>
        <authorList>
            <person name="Brooks B."/>
            <person name="Olm M.R."/>
            <person name="Firek B.A."/>
            <person name="Baker R."/>
            <person name="Thomas B.C."/>
            <person name="Morowitz M.J."/>
            <person name="Banfield J.F."/>
        </authorList>
    </citation>
    <scope>NUCLEOTIDE SEQUENCE [LARGE SCALE GENOMIC DNA]</scope>
    <source>
        <strain evidence="2">S2_005_003_R2_47</strain>
    </source>
</reference>
<evidence type="ECO:0000313" key="2">
    <source>
        <dbReference type="EMBL" id="PZQ23119.1"/>
    </source>
</evidence>
<organism evidence="2 3">
    <name type="scientific">Sphingopyxis macrogoltabida</name>
    <name type="common">Sphingomonas macrogoltabidus</name>
    <dbReference type="NCBI Taxonomy" id="33050"/>
    <lineage>
        <taxon>Bacteria</taxon>
        <taxon>Pseudomonadati</taxon>
        <taxon>Pseudomonadota</taxon>
        <taxon>Alphaproteobacteria</taxon>
        <taxon>Sphingomonadales</taxon>
        <taxon>Sphingomonadaceae</taxon>
        <taxon>Sphingopyxis</taxon>
    </lineage>
</organism>
<dbReference type="Gene3D" id="2.60.120.600">
    <property type="entry name" value="Domain of unknown function DUF1214, C-terminal domain"/>
    <property type="match status" value="1"/>
</dbReference>
<gene>
    <name evidence="2" type="ORF">DI569_05710</name>
</gene>
<evidence type="ECO:0000313" key="3">
    <source>
        <dbReference type="Proteomes" id="UP000248597"/>
    </source>
</evidence>